<gene>
    <name evidence="1" type="ORF">CLV98_104305</name>
</gene>
<proteinExistence type="predicted"/>
<dbReference type="EMBL" id="QGDT01000004">
    <property type="protein sequence ID" value="PWJ58445.1"/>
    <property type="molecule type" value="Genomic_DNA"/>
</dbReference>
<sequence>MFPVQKADRRLLVKQIHVKLKHLQEPQTPQVVLARVPIECNF</sequence>
<evidence type="ECO:0000313" key="1">
    <source>
        <dbReference type="EMBL" id="PWJ58445.1"/>
    </source>
</evidence>
<evidence type="ECO:0000313" key="2">
    <source>
        <dbReference type="Proteomes" id="UP000245880"/>
    </source>
</evidence>
<comment type="caution">
    <text evidence="1">The sequence shown here is derived from an EMBL/GenBank/DDBJ whole genome shotgun (WGS) entry which is preliminary data.</text>
</comment>
<reference evidence="1 2" key="1">
    <citation type="submission" date="2018-03" db="EMBL/GenBank/DDBJ databases">
        <title>Genomic Encyclopedia of Archaeal and Bacterial Type Strains, Phase II (KMG-II): from individual species to whole genera.</title>
        <authorList>
            <person name="Goeker M."/>
        </authorList>
    </citation>
    <scope>NUCLEOTIDE SEQUENCE [LARGE SCALE GENOMIC DNA]</scope>
    <source>
        <strain evidence="1 2">DSM 100346</strain>
    </source>
</reference>
<accession>A0A316AKW9</accession>
<name>A0A316AKW9_9BACT</name>
<organism evidence="1 2">
    <name type="scientific">Dyadobacter jejuensis</name>
    <dbReference type="NCBI Taxonomy" id="1082580"/>
    <lineage>
        <taxon>Bacteria</taxon>
        <taxon>Pseudomonadati</taxon>
        <taxon>Bacteroidota</taxon>
        <taxon>Cytophagia</taxon>
        <taxon>Cytophagales</taxon>
        <taxon>Spirosomataceae</taxon>
        <taxon>Dyadobacter</taxon>
    </lineage>
</organism>
<keyword evidence="2" id="KW-1185">Reference proteome</keyword>
<dbReference type="AlphaFoldDB" id="A0A316AKW9"/>
<dbReference type="Proteomes" id="UP000245880">
    <property type="component" value="Unassembled WGS sequence"/>
</dbReference>
<protein>
    <submittedName>
        <fullName evidence="1">Uncharacterized protein</fullName>
    </submittedName>
</protein>